<name>A0A4Y8L9X9_9BACL</name>
<evidence type="ECO:0008006" key="4">
    <source>
        <dbReference type="Google" id="ProtNLM"/>
    </source>
</evidence>
<feature type="transmembrane region" description="Helical" evidence="1">
    <location>
        <begin position="21"/>
        <end position="40"/>
    </location>
</feature>
<keyword evidence="3" id="KW-1185">Reference proteome</keyword>
<feature type="transmembrane region" description="Helical" evidence="1">
    <location>
        <begin position="168"/>
        <end position="188"/>
    </location>
</feature>
<feature type="transmembrane region" description="Helical" evidence="1">
    <location>
        <begin position="138"/>
        <end position="156"/>
    </location>
</feature>
<dbReference type="EMBL" id="SORX01000010">
    <property type="protein sequence ID" value="TFD99459.1"/>
    <property type="molecule type" value="Genomic_DNA"/>
</dbReference>
<evidence type="ECO:0000256" key="1">
    <source>
        <dbReference type="SAM" id="Phobius"/>
    </source>
</evidence>
<accession>A0A4Y8L9X9</accession>
<organism evidence="2 3">
    <name type="scientific">Jeotgalibacillus salarius</name>
    <dbReference type="NCBI Taxonomy" id="546023"/>
    <lineage>
        <taxon>Bacteria</taxon>
        <taxon>Bacillati</taxon>
        <taxon>Bacillota</taxon>
        <taxon>Bacilli</taxon>
        <taxon>Bacillales</taxon>
        <taxon>Caryophanaceae</taxon>
        <taxon>Jeotgalibacillus</taxon>
    </lineage>
</organism>
<dbReference type="RefSeq" id="WP_134382501.1">
    <property type="nucleotide sequence ID" value="NZ_SORX01000010.1"/>
</dbReference>
<sequence length="241" mass="28281">MDTFRKALWLARIEMDVSKKHYLTLLIMAGIYTFFFYLSMPPYLEENIFIFDVFLIIYLVTISFSIKPKTFQYQKMDDDLYGSPYFAMLNQLPIKRKVLITSRFILPYMSIVIGMILALTGTYIFSPELQDAVDPLQLIALIVIWICISISIGGLFPASDPGDEIKRFTFFWSFASIIGFFVGLYLIFQVWLDTGFFKWTIYLANEHTLLSIMISIIVACLVTWYWFRHSQKQVKKIDYLQ</sequence>
<keyword evidence="1" id="KW-0472">Membrane</keyword>
<reference evidence="2 3" key="1">
    <citation type="submission" date="2019-03" db="EMBL/GenBank/DDBJ databases">
        <authorList>
            <person name="Yang Y."/>
        </authorList>
    </citation>
    <scope>NUCLEOTIDE SEQUENCE [LARGE SCALE GENOMIC DNA]</scope>
    <source>
        <strain evidence="2 3">ASL-1</strain>
    </source>
</reference>
<keyword evidence="1" id="KW-0812">Transmembrane</keyword>
<evidence type="ECO:0000313" key="2">
    <source>
        <dbReference type="EMBL" id="TFD99459.1"/>
    </source>
</evidence>
<comment type="caution">
    <text evidence="2">The sequence shown here is derived from an EMBL/GenBank/DDBJ whole genome shotgun (WGS) entry which is preliminary data.</text>
</comment>
<feature type="transmembrane region" description="Helical" evidence="1">
    <location>
        <begin position="105"/>
        <end position="126"/>
    </location>
</feature>
<evidence type="ECO:0000313" key="3">
    <source>
        <dbReference type="Proteomes" id="UP000297776"/>
    </source>
</evidence>
<feature type="transmembrane region" description="Helical" evidence="1">
    <location>
        <begin position="208"/>
        <end position="227"/>
    </location>
</feature>
<proteinExistence type="predicted"/>
<dbReference type="Proteomes" id="UP000297776">
    <property type="component" value="Unassembled WGS sequence"/>
</dbReference>
<keyword evidence="1" id="KW-1133">Transmembrane helix</keyword>
<protein>
    <recommendedName>
        <fullName evidence="4">ABC-2 transporter permease</fullName>
    </recommendedName>
</protein>
<feature type="transmembrane region" description="Helical" evidence="1">
    <location>
        <begin position="46"/>
        <end position="66"/>
    </location>
</feature>
<gene>
    <name evidence="2" type="ORF">E2626_14465</name>
</gene>
<dbReference type="AlphaFoldDB" id="A0A4Y8L9X9"/>
<dbReference type="OrthoDB" id="2965073at2"/>